<name>F0V298_MYCS3</name>
<dbReference type="Proteomes" id="UP000008645">
    <property type="component" value="Chromosome"/>
</dbReference>
<dbReference type="KEGG" id="msk:MSUIS_06860"/>
<protein>
    <submittedName>
        <fullName evidence="1">Uncharacterized protein</fullName>
    </submittedName>
</protein>
<dbReference type="EMBL" id="FQ790233">
    <property type="protein sequence ID" value="CBZ40779.1"/>
    <property type="molecule type" value="Genomic_DNA"/>
</dbReference>
<organism evidence="1 2">
    <name type="scientific">Mycoplasma suis (strain KI_3806)</name>
    <dbReference type="NCBI Taxonomy" id="708248"/>
    <lineage>
        <taxon>Bacteria</taxon>
        <taxon>Bacillati</taxon>
        <taxon>Mycoplasmatota</taxon>
        <taxon>Mollicutes</taxon>
        <taxon>Mycoplasmataceae</taxon>
        <taxon>Mycoplasma</taxon>
    </lineage>
</organism>
<reference evidence="1 2" key="1">
    <citation type="journal article" date="2011" name="J. Bacteriol.">
        <title>Complete genome sequence of the hemotrophic Mycoplasma suis strain KI3806.</title>
        <authorList>
            <person name="Oehlerking J."/>
            <person name="Kube M."/>
            <person name="Felder K.M."/>
            <person name="Matter D."/>
            <person name="Wittenbrink M.M."/>
            <person name="Schwarzenbach S."/>
            <person name="Kramer M.M."/>
            <person name="Hoelzle K."/>
            <person name="Hoelzle L.E."/>
        </authorList>
    </citation>
    <scope>NUCLEOTIDE SEQUENCE [LARGE SCALE GENOMIC DNA]</scope>
    <source>
        <strain evidence="2">KI_3806</strain>
    </source>
</reference>
<dbReference type="HOGENOM" id="CLU_2302796_0_0_14"/>
<gene>
    <name evidence="1" type="ORF">MSUIS_06860</name>
</gene>
<evidence type="ECO:0000313" key="1">
    <source>
        <dbReference type="EMBL" id="CBZ40779.1"/>
    </source>
</evidence>
<sequence>MNNSLKLLTVPFADDLVNDQTISQMLSNLLQIENSCCWEEEASAPSSWGLEVSEGNHSLKRSRNWNNGLERSWVKNSLVSALAAKPPRDSSASNIKPIGS</sequence>
<evidence type="ECO:0000313" key="2">
    <source>
        <dbReference type="Proteomes" id="UP000008645"/>
    </source>
</evidence>
<dbReference type="AlphaFoldDB" id="F0V298"/>
<proteinExistence type="predicted"/>
<accession>F0V298</accession>
<dbReference type="RefSeq" id="WP_013609380.1">
    <property type="nucleotide sequence ID" value="NC_015153.1"/>
</dbReference>